<comment type="catalytic activity">
    <reaction evidence="4 7">
        <text>uridine(38/39/40) in tRNA = pseudouridine(38/39/40) in tRNA</text>
        <dbReference type="Rhea" id="RHEA:22376"/>
        <dbReference type="Rhea" id="RHEA-COMP:10085"/>
        <dbReference type="Rhea" id="RHEA-COMP:10087"/>
        <dbReference type="ChEBI" id="CHEBI:65314"/>
        <dbReference type="ChEBI" id="CHEBI:65315"/>
        <dbReference type="EC" id="5.4.99.12"/>
    </reaction>
</comment>
<dbReference type="Proteomes" id="UP000632498">
    <property type="component" value="Unassembled WGS sequence"/>
</dbReference>
<dbReference type="PANTHER" id="PTHR11142:SF0">
    <property type="entry name" value="TRNA PSEUDOURIDINE SYNTHASE-LIKE 1"/>
    <property type="match status" value="1"/>
</dbReference>
<dbReference type="RefSeq" id="WP_188660372.1">
    <property type="nucleotide sequence ID" value="NZ_BMHV01000002.1"/>
</dbReference>
<protein>
    <recommendedName>
        <fullName evidence="4">tRNA pseudouridine synthase A</fullName>
        <ecNumber evidence="4">5.4.99.12</ecNumber>
    </recommendedName>
    <alternativeName>
        <fullName evidence="4">tRNA pseudouridine(38-40) synthase</fullName>
    </alternativeName>
    <alternativeName>
        <fullName evidence="4">tRNA pseudouridylate synthase I</fullName>
    </alternativeName>
    <alternativeName>
        <fullName evidence="4">tRNA-uridine isomerase I</fullName>
    </alternativeName>
</protein>
<evidence type="ECO:0000256" key="2">
    <source>
        <dbReference type="ARBA" id="ARBA00022694"/>
    </source>
</evidence>
<gene>
    <name evidence="4 9" type="primary">truA</name>
    <name evidence="9" type="ORF">GCM10011332_02580</name>
</gene>
<dbReference type="GO" id="GO:0160147">
    <property type="term" value="F:tRNA pseudouridine(38-40) synthase activity"/>
    <property type="evidence" value="ECO:0007669"/>
    <property type="project" value="UniProtKB-EC"/>
</dbReference>
<name>A0A917BQN6_9PROT</name>
<keyword evidence="10" id="KW-1185">Reference proteome</keyword>
<dbReference type="Gene3D" id="3.30.70.660">
    <property type="entry name" value="Pseudouridine synthase I, catalytic domain, C-terminal subdomain"/>
    <property type="match status" value="1"/>
</dbReference>
<organism evidence="9 10">
    <name type="scientific">Terasakiella brassicae</name>
    <dbReference type="NCBI Taxonomy" id="1634917"/>
    <lineage>
        <taxon>Bacteria</taxon>
        <taxon>Pseudomonadati</taxon>
        <taxon>Pseudomonadota</taxon>
        <taxon>Alphaproteobacteria</taxon>
        <taxon>Rhodospirillales</taxon>
        <taxon>Terasakiellaceae</taxon>
        <taxon>Terasakiella</taxon>
    </lineage>
</organism>
<dbReference type="GO" id="GO:0003723">
    <property type="term" value="F:RNA binding"/>
    <property type="evidence" value="ECO:0007669"/>
    <property type="project" value="InterPro"/>
</dbReference>
<reference evidence="9" key="1">
    <citation type="journal article" date="2014" name="Int. J. Syst. Evol. Microbiol.">
        <title>Complete genome sequence of Corynebacterium casei LMG S-19264T (=DSM 44701T), isolated from a smear-ripened cheese.</title>
        <authorList>
            <consortium name="US DOE Joint Genome Institute (JGI-PGF)"/>
            <person name="Walter F."/>
            <person name="Albersmeier A."/>
            <person name="Kalinowski J."/>
            <person name="Ruckert C."/>
        </authorList>
    </citation>
    <scope>NUCLEOTIDE SEQUENCE</scope>
    <source>
        <strain evidence="9">CGMCC 1.15254</strain>
    </source>
</reference>
<evidence type="ECO:0000256" key="7">
    <source>
        <dbReference type="RuleBase" id="RU003792"/>
    </source>
</evidence>
<dbReference type="InterPro" id="IPR020094">
    <property type="entry name" value="TruA/RsuA/RluB/E/F_N"/>
</dbReference>
<dbReference type="InterPro" id="IPR020103">
    <property type="entry name" value="PsdUridine_synth_cat_dom_sf"/>
</dbReference>
<dbReference type="PIRSF" id="PIRSF001430">
    <property type="entry name" value="tRNA_psdUrid_synth"/>
    <property type="match status" value="1"/>
</dbReference>
<dbReference type="InterPro" id="IPR020095">
    <property type="entry name" value="PsdUridine_synth_TruA_C"/>
</dbReference>
<comment type="similarity">
    <text evidence="1 4 7">Belongs to the tRNA pseudouridine synthase TruA family.</text>
</comment>
<evidence type="ECO:0000256" key="1">
    <source>
        <dbReference type="ARBA" id="ARBA00009375"/>
    </source>
</evidence>
<dbReference type="Gene3D" id="3.30.70.580">
    <property type="entry name" value="Pseudouridine synthase I, catalytic domain, N-terminal subdomain"/>
    <property type="match status" value="1"/>
</dbReference>
<evidence type="ECO:0000256" key="3">
    <source>
        <dbReference type="ARBA" id="ARBA00023235"/>
    </source>
</evidence>
<dbReference type="EMBL" id="BMHV01000002">
    <property type="protein sequence ID" value="GGF52830.1"/>
    <property type="molecule type" value="Genomic_DNA"/>
</dbReference>
<dbReference type="Pfam" id="PF01416">
    <property type="entry name" value="PseudoU_synth_1"/>
    <property type="match status" value="2"/>
</dbReference>
<dbReference type="AlphaFoldDB" id="A0A917BQN6"/>
<dbReference type="CDD" id="cd02570">
    <property type="entry name" value="PseudoU_synth_EcTruA"/>
    <property type="match status" value="1"/>
</dbReference>
<feature type="domain" description="Pseudouridine synthase I TruA alpha/beta" evidence="8">
    <location>
        <begin position="144"/>
        <end position="245"/>
    </location>
</feature>
<evidence type="ECO:0000259" key="8">
    <source>
        <dbReference type="Pfam" id="PF01416"/>
    </source>
</evidence>
<feature type="active site" description="Nucleophile" evidence="4 5">
    <location>
        <position position="52"/>
    </location>
</feature>
<evidence type="ECO:0000313" key="9">
    <source>
        <dbReference type="EMBL" id="GGF52830.1"/>
    </source>
</evidence>
<dbReference type="EC" id="5.4.99.12" evidence="4"/>
<feature type="binding site" evidence="4 6">
    <location>
        <position position="111"/>
    </location>
    <ligand>
        <name>substrate</name>
    </ligand>
</feature>
<evidence type="ECO:0000256" key="4">
    <source>
        <dbReference type="HAMAP-Rule" id="MF_00171"/>
    </source>
</evidence>
<feature type="domain" description="Pseudouridine synthase I TruA alpha/beta" evidence="8">
    <location>
        <begin position="9"/>
        <end position="104"/>
    </location>
</feature>
<dbReference type="InterPro" id="IPR020097">
    <property type="entry name" value="PsdUridine_synth_TruA_a/b_dom"/>
</dbReference>
<keyword evidence="2 4" id="KW-0819">tRNA processing</keyword>
<comment type="caution">
    <text evidence="4">Lacks conserved residue(s) required for the propagation of feature annotation.</text>
</comment>
<comment type="function">
    <text evidence="4">Formation of pseudouridine at positions 38, 39 and 40 in the anticodon stem and loop of transfer RNAs.</text>
</comment>
<comment type="caution">
    <text evidence="9">The sequence shown here is derived from an EMBL/GenBank/DDBJ whole genome shotgun (WGS) entry which is preliminary data.</text>
</comment>
<dbReference type="SUPFAM" id="SSF55120">
    <property type="entry name" value="Pseudouridine synthase"/>
    <property type="match status" value="1"/>
</dbReference>
<dbReference type="FunFam" id="3.30.70.580:FF:000001">
    <property type="entry name" value="tRNA pseudouridine synthase A"/>
    <property type="match status" value="1"/>
</dbReference>
<keyword evidence="3 4" id="KW-0413">Isomerase</keyword>
<dbReference type="HAMAP" id="MF_00171">
    <property type="entry name" value="TruA"/>
    <property type="match status" value="1"/>
</dbReference>
<sequence>MPKYKLTIEFDGTGLVGWQRQDNGMSVQQIIEDACLIFAGHEVRLHVAGRTDAGVHALGMVAHFEMEKDIPPNKVLLAINHHVKPHRVSIVDCEYADEEFHARFSCLERSYLYRILCRPGRPALEEGRVWWTQRKLDADAMHEAAQILVGKHDFSTFRAVQCQANSPLRTLDEISVRQVGEEIHVRVRARSFLHHQVRNIVGSLELVGRGKWNKQDLQNALEAKDRAKGGQTAPAHGLYFVEAKY</sequence>
<dbReference type="GO" id="GO:0031119">
    <property type="term" value="P:tRNA pseudouridine synthesis"/>
    <property type="evidence" value="ECO:0007669"/>
    <property type="project" value="UniProtKB-UniRule"/>
</dbReference>
<dbReference type="NCBIfam" id="TIGR00071">
    <property type="entry name" value="hisT_truA"/>
    <property type="match status" value="1"/>
</dbReference>
<dbReference type="InterPro" id="IPR001406">
    <property type="entry name" value="PsdUridine_synth_TruA"/>
</dbReference>
<evidence type="ECO:0000313" key="10">
    <source>
        <dbReference type="Proteomes" id="UP000632498"/>
    </source>
</evidence>
<proteinExistence type="inferred from homology"/>
<accession>A0A917BQN6</accession>
<dbReference type="PANTHER" id="PTHR11142">
    <property type="entry name" value="PSEUDOURIDYLATE SYNTHASE"/>
    <property type="match status" value="1"/>
</dbReference>
<evidence type="ECO:0000256" key="5">
    <source>
        <dbReference type="PIRSR" id="PIRSR001430-1"/>
    </source>
</evidence>
<reference evidence="9" key="2">
    <citation type="submission" date="2020-09" db="EMBL/GenBank/DDBJ databases">
        <authorList>
            <person name="Sun Q."/>
            <person name="Zhou Y."/>
        </authorList>
    </citation>
    <scope>NUCLEOTIDE SEQUENCE</scope>
    <source>
        <strain evidence="9">CGMCC 1.15254</strain>
    </source>
</reference>
<evidence type="ECO:0000256" key="6">
    <source>
        <dbReference type="PIRSR" id="PIRSR001430-2"/>
    </source>
</evidence>
<comment type="subunit">
    <text evidence="4">Homodimer.</text>
</comment>